<dbReference type="RefSeq" id="WP_030065164.1">
    <property type="nucleotide sequence ID" value="NZ_AP014956.1"/>
</dbReference>
<dbReference type="EMBL" id="JABBLX010000001">
    <property type="protein sequence ID" value="NMK96631.1"/>
    <property type="molecule type" value="Genomic_DNA"/>
</dbReference>
<gene>
    <name evidence="7" type="ORF">EQ811_02270</name>
    <name evidence="6" type="ORF">HHM13_00765</name>
    <name evidence="5" type="ORF">HHM24_05645</name>
</gene>
<reference evidence="7 8" key="1">
    <citation type="journal article" date="2019" name="Sci. Transl. Med.">
        <title>Quorum sensing between bacterial species on the skin protects against epidermal injury in atopic dermatitis.</title>
        <authorList>
            <person name="Williams M.R."/>
        </authorList>
    </citation>
    <scope>NUCLEOTIDE SEQUENCE [LARGE SCALE GENOMIC DNA]</scope>
    <source>
        <strain evidence="7 8">H8</strain>
    </source>
</reference>
<dbReference type="EMBL" id="JABBMI010000058">
    <property type="protein sequence ID" value="NMK54238.1"/>
    <property type="molecule type" value="Genomic_DNA"/>
</dbReference>
<evidence type="ECO:0000256" key="2">
    <source>
        <dbReference type="ARBA" id="ARBA00023136"/>
    </source>
</evidence>
<evidence type="ECO:0000313" key="10">
    <source>
        <dbReference type="Proteomes" id="UP000550736"/>
    </source>
</evidence>
<reference evidence="9 10" key="2">
    <citation type="submission" date="2020-04" db="EMBL/GenBank/DDBJ databases">
        <title>The Epidemiology and Molecular Characteristics of Linezolid-Resistant Staphylococcus capitis in Huashan Hospital, Shanghai.</title>
        <authorList>
            <person name="Ding L."/>
            <person name="Li P."/>
            <person name="Yang Y."/>
            <person name="Lin D."/>
            <person name="Xu X."/>
        </authorList>
    </citation>
    <scope>NUCLEOTIDE SEQUENCE [LARGE SCALE GENOMIC DNA]</scope>
    <source>
        <strain evidence="6 10">12-86</strain>
        <strain evidence="5 9">17-84</strain>
    </source>
</reference>
<dbReference type="Proteomes" id="UP000550736">
    <property type="component" value="Unassembled WGS sequence"/>
</dbReference>
<dbReference type="Proteomes" id="UP000538955">
    <property type="component" value="Unassembled WGS sequence"/>
</dbReference>
<dbReference type="AlphaFoldDB" id="A0A7X9WAA9"/>
<dbReference type="EMBL" id="SCHC01000001">
    <property type="protein sequence ID" value="TBW77910.1"/>
    <property type="molecule type" value="Genomic_DNA"/>
</dbReference>
<evidence type="ECO:0000313" key="8">
    <source>
        <dbReference type="Proteomes" id="UP000291949"/>
    </source>
</evidence>
<dbReference type="PANTHER" id="PTHR46825">
    <property type="entry name" value="D-ALANYL-D-ALANINE-CARBOXYPEPTIDASE/ENDOPEPTIDASE AMPH"/>
    <property type="match status" value="1"/>
</dbReference>
<dbReference type="GO" id="GO:0016020">
    <property type="term" value="C:membrane"/>
    <property type="evidence" value="ECO:0007669"/>
    <property type="project" value="UniProtKB-SubCell"/>
</dbReference>
<sequence>MKLNKFKIIFFIIVLVTLIVLVGILGFKWSKHHEVETQVLKNQSDNTNYIEKRDKSVKAPEKLKTIVDKKEPMYGQIDKYLKETHFNGTVAIFDNGKLKMNKGYGYKDIEKGKKNTANTMYLIGSSQKFTTGLMLKQLELEHKVDLNAPVTKYLPWFKTDKEITIKDLMLHKSGLYKYEASTNIKNLDQAVLSIQKRGIDDKVYHKHSYNDANYLVLAKVIEKVTGKPYVQNYYERLGNKFHLKHSAFYDEKPLQNEMAKGYKFKNDSFSFLRPNVLDQYFGAGNLYMAPYDMGKLINKFQQDKLFSSNVTNPMLHEFGTEEYPEEYRYGFYVTPYLNRVNGVFFGQTFTVYFNDRYVAILGTNIKNTNGFVPNEDKMRHIFYNILNQKKPYNTPGVKVQEKQRTNH</sequence>
<evidence type="ECO:0000256" key="3">
    <source>
        <dbReference type="SAM" id="Phobius"/>
    </source>
</evidence>
<proteinExistence type="predicted"/>
<accession>A0A7X9WAA9</accession>
<dbReference type="PANTHER" id="PTHR46825:SF11">
    <property type="entry name" value="PENICILLIN-BINDING PROTEIN 4"/>
    <property type="match status" value="1"/>
</dbReference>
<dbReference type="SUPFAM" id="SSF56601">
    <property type="entry name" value="beta-lactamase/transpeptidase-like"/>
    <property type="match status" value="1"/>
</dbReference>
<keyword evidence="2 3" id="KW-0472">Membrane</keyword>
<dbReference type="GO" id="GO:0016787">
    <property type="term" value="F:hydrolase activity"/>
    <property type="evidence" value="ECO:0007669"/>
    <property type="project" value="UniProtKB-KW"/>
</dbReference>
<keyword evidence="3" id="KW-1133">Transmembrane helix</keyword>
<keyword evidence="9" id="KW-1185">Reference proteome</keyword>
<dbReference type="InterPro" id="IPR001466">
    <property type="entry name" value="Beta-lactam-related"/>
</dbReference>
<keyword evidence="7" id="KW-0378">Hydrolase</keyword>
<comment type="subcellular location">
    <subcellularLocation>
        <location evidence="1">Membrane</location>
    </subcellularLocation>
</comment>
<dbReference type="Proteomes" id="UP000291949">
    <property type="component" value="Unassembled WGS sequence"/>
</dbReference>
<comment type="caution">
    <text evidence="7">The sequence shown here is derived from an EMBL/GenBank/DDBJ whole genome shotgun (WGS) entry which is preliminary data.</text>
</comment>
<name>A0A7X9WAA9_STACP</name>
<dbReference type="Pfam" id="PF00144">
    <property type="entry name" value="Beta-lactamase"/>
    <property type="match status" value="1"/>
</dbReference>
<organism evidence="7 8">
    <name type="scientific">Staphylococcus capitis</name>
    <dbReference type="NCBI Taxonomy" id="29388"/>
    <lineage>
        <taxon>Bacteria</taxon>
        <taxon>Bacillati</taxon>
        <taxon>Bacillota</taxon>
        <taxon>Bacilli</taxon>
        <taxon>Bacillales</taxon>
        <taxon>Staphylococcaceae</taxon>
        <taxon>Staphylococcus</taxon>
    </lineage>
</organism>
<dbReference type="InterPro" id="IPR050491">
    <property type="entry name" value="AmpC-like"/>
</dbReference>
<protein>
    <submittedName>
        <fullName evidence="5">Beta-lactamase family protein</fullName>
    </submittedName>
    <submittedName>
        <fullName evidence="7">Class A beta-lactamase-related serine hydrolase</fullName>
    </submittedName>
</protein>
<evidence type="ECO:0000313" key="5">
    <source>
        <dbReference type="EMBL" id="NMK54238.1"/>
    </source>
</evidence>
<keyword evidence="3" id="KW-0812">Transmembrane</keyword>
<evidence type="ECO:0000259" key="4">
    <source>
        <dbReference type="Pfam" id="PF00144"/>
    </source>
</evidence>
<evidence type="ECO:0000256" key="1">
    <source>
        <dbReference type="ARBA" id="ARBA00004370"/>
    </source>
</evidence>
<dbReference type="Gene3D" id="3.40.710.10">
    <property type="entry name" value="DD-peptidase/beta-lactamase superfamily"/>
    <property type="match status" value="1"/>
</dbReference>
<evidence type="ECO:0000313" key="9">
    <source>
        <dbReference type="Proteomes" id="UP000538955"/>
    </source>
</evidence>
<feature type="transmembrane region" description="Helical" evidence="3">
    <location>
        <begin position="6"/>
        <end position="27"/>
    </location>
</feature>
<dbReference type="InterPro" id="IPR012338">
    <property type="entry name" value="Beta-lactam/transpept-like"/>
</dbReference>
<evidence type="ECO:0000313" key="7">
    <source>
        <dbReference type="EMBL" id="TBW77910.1"/>
    </source>
</evidence>
<evidence type="ECO:0000313" key="6">
    <source>
        <dbReference type="EMBL" id="NMK96631.1"/>
    </source>
</evidence>
<feature type="domain" description="Beta-lactamase-related" evidence="4">
    <location>
        <begin position="78"/>
        <end position="372"/>
    </location>
</feature>